<name>A0A1G6HAP0_9GAMM</name>
<dbReference type="CDD" id="cd00754">
    <property type="entry name" value="Ubl_MoaD"/>
    <property type="match status" value="1"/>
</dbReference>
<dbReference type="RefSeq" id="WP_092616139.1">
    <property type="nucleotide sequence ID" value="NZ_FMYK01000002.1"/>
</dbReference>
<proteinExistence type="predicted"/>
<dbReference type="InterPro" id="IPR003749">
    <property type="entry name" value="ThiS/MoaD-like"/>
</dbReference>
<evidence type="ECO:0000313" key="1">
    <source>
        <dbReference type="EMBL" id="SDB90995.1"/>
    </source>
</evidence>
<protein>
    <submittedName>
        <fullName evidence="1">Molybdopterin converting factor, small subunit</fullName>
    </submittedName>
</protein>
<dbReference type="SUPFAM" id="SSF54285">
    <property type="entry name" value="MoaD/ThiS"/>
    <property type="match status" value="1"/>
</dbReference>
<sequence length="82" mass="9183">MSEIRFEFYGRLASLADRPSIDLATTFPIRLQDALTHLAEQLPQIHDNLERCACAVGDQLVHRDLMIHEQMTIALLPPVTGG</sequence>
<keyword evidence="2" id="KW-1185">Reference proteome</keyword>
<dbReference type="InterPro" id="IPR012675">
    <property type="entry name" value="Beta-grasp_dom_sf"/>
</dbReference>
<dbReference type="Gene3D" id="3.10.20.30">
    <property type="match status" value="1"/>
</dbReference>
<evidence type="ECO:0000313" key="2">
    <source>
        <dbReference type="Proteomes" id="UP000242317"/>
    </source>
</evidence>
<gene>
    <name evidence="1" type="ORF">SAMN05421749_1024</name>
</gene>
<accession>A0A1G6HAP0</accession>
<dbReference type="OrthoDB" id="6702804at2"/>
<reference evidence="2" key="1">
    <citation type="submission" date="2016-09" db="EMBL/GenBank/DDBJ databases">
        <authorList>
            <person name="Varghese N."/>
            <person name="Submissions S."/>
        </authorList>
    </citation>
    <scope>NUCLEOTIDE SEQUENCE [LARGE SCALE GENOMIC DNA]</scope>
    <source>
        <strain evidence="2">ANC 3699</strain>
    </source>
</reference>
<dbReference type="EMBL" id="FMYK01000002">
    <property type="protein sequence ID" value="SDB90995.1"/>
    <property type="molecule type" value="Genomic_DNA"/>
</dbReference>
<dbReference type="AlphaFoldDB" id="A0A1G6HAP0"/>
<organism evidence="1 2">
    <name type="scientific">Acinetobacter marinus</name>
    <dbReference type="NCBI Taxonomy" id="281375"/>
    <lineage>
        <taxon>Bacteria</taxon>
        <taxon>Pseudomonadati</taxon>
        <taxon>Pseudomonadota</taxon>
        <taxon>Gammaproteobacteria</taxon>
        <taxon>Moraxellales</taxon>
        <taxon>Moraxellaceae</taxon>
        <taxon>Acinetobacter</taxon>
    </lineage>
</organism>
<dbReference type="InterPro" id="IPR016155">
    <property type="entry name" value="Mopterin_synth/thiamin_S_b"/>
</dbReference>
<dbReference type="Proteomes" id="UP000242317">
    <property type="component" value="Unassembled WGS sequence"/>
</dbReference>
<dbReference type="Pfam" id="PF02597">
    <property type="entry name" value="ThiS"/>
    <property type="match status" value="1"/>
</dbReference>